<dbReference type="InterPro" id="IPR011990">
    <property type="entry name" value="TPR-like_helical_dom_sf"/>
</dbReference>
<dbReference type="SMART" id="SM00028">
    <property type="entry name" value="TPR"/>
    <property type="match status" value="5"/>
</dbReference>
<dbReference type="CDD" id="cd16917">
    <property type="entry name" value="HATPase_UhpB-NarQ-NarX-like"/>
    <property type="match status" value="1"/>
</dbReference>
<evidence type="ECO:0000256" key="4">
    <source>
        <dbReference type="ARBA" id="ARBA00022777"/>
    </source>
</evidence>
<dbReference type="PANTHER" id="PTHR24421:SF10">
    <property type="entry name" value="NITRATE_NITRITE SENSOR PROTEIN NARQ"/>
    <property type="match status" value="1"/>
</dbReference>
<dbReference type="PROSITE" id="PS50005">
    <property type="entry name" value="TPR"/>
    <property type="match status" value="1"/>
</dbReference>
<dbReference type="AlphaFoldDB" id="A0A9X2XVU6"/>
<dbReference type="GO" id="GO:0004673">
    <property type="term" value="F:protein histidine kinase activity"/>
    <property type="evidence" value="ECO:0007669"/>
    <property type="project" value="UniProtKB-EC"/>
</dbReference>
<feature type="chain" id="PRO_5040758525" description="histidine kinase" evidence="8">
    <location>
        <begin position="20"/>
        <end position="569"/>
    </location>
</feature>
<dbReference type="EMBL" id="JAOTIF010000008">
    <property type="protein sequence ID" value="MCU7549960.1"/>
    <property type="molecule type" value="Genomic_DNA"/>
</dbReference>
<evidence type="ECO:0000259" key="9">
    <source>
        <dbReference type="Pfam" id="PF02518"/>
    </source>
</evidence>
<keyword evidence="3" id="KW-0808">Transferase</keyword>
<proteinExistence type="predicted"/>
<evidence type="ECO:0000256" key="8">
    <source>
        <dbReference type="SAM" id="SignalP"/>
    </source>
</evidence>
<evidence type="ECO:0000256" key="7">
    <source>
        <dbReference type="SAM" id="Phobius"/>
    </source>
</evidence>
<dbReference type="InterPro" id="IPR050482">
    <property type="entry name" value="Sensor_HK_TwoCompSys"/>
</dbReference>
<dbReference type="Pfam" id="PF13424">
    <property type="entry name" value="TPR_12"/>
    <property type="match status" value="2"/>
</dbReference>
<dbReference type="SUPFAM" id="SSF48452">
    <property type="entry name" value="TPR-like"/>
    <property type="match status" value="2"/>
</dbReference>
<evidence type="ECO:0000256" key="3">
    <source>
        <dbReference type="ARBA" id="ARBA00022679"/>
    </source>
</evidence>
<keyword evidence="7" id="KW-0472">Membrane</keyword>
<dbReference type="Pfam" id="PF02518">
    <property type="entry name" value="HATPase_c"/>
    <property type="match status" value="1"/>
</dbReference>
<dbReference type="InterPro" id="IPR036890">
    <property type="entry name" value="HATPase_C_sf"/>
</dbReference>
<evidence type="ECO:0000256" key="6">
    <source>
        <dbReference type="PROSITE-ProRule" id="PRU00339"/>
    </source>
</evidence>
<dbReference type="EC" id="2.7.13.3" evidence="2"/>
<keyword evidence="8" id="KW-0732">Signal</keyword>
<protein>
    <recommendedName>
        <fullName evidence="2">histidine kinase</fullName>
        <ecNumber evidence="2">2.7.13.3</ecNumber>
    </recommendedName>
</protein>
<dbReference type="Gene3D" id="1.25.40.10">
    <property type="entry name" value="Tetratricopeptide repeat domain"/>
    <property type="match status" value="2"/>
</dbReference>
<gene>
    <name evidence="10" type="ORF">OCK74_12580</name>
</gene>
<comment type="caution">
    <text evidence="10">The sequence shown here is derived from an EMBL/GenBank/DDBJ whole genome shotgun (WGS) entry which is preliminary data.</text>
</comment>
<dbReference type="SUPFAM" id="SSF55874">
    <property type="entry name" value="ATPase domain of HSP90 chaperone/DNA topoisomerase II/histidine kinase"/>
    <property type="match status" value="1"/>
</dbReference>
<feature type="domain" description="Histidine kinase/HSP90-like ATPase" evidence="9">
    <location>
        <begin position="481"/>
        <end position="566"/>
    </location>
</feature>
<dbReference type="Proteomes" id="UP001155483">
    <property type="component" value="Unassembled WGS sequence"/>
</dbReference>
<dbReference type="InterPro" id="IPR003594">
    <property type="entry name" value="HATPase_dom"/>
</dbReference>
<dbReference type="InterPro" id="IPR019734">
    <property type="entry name" value="TPR_rpt"/>
</dbReference>
<keyword evidence="5" id="KW-0902">Two-component regulatory system</keyword>
<name>A0A9X2XVU6_9BACT</name>
<evidence type="ECO:0000313" key="11">
    <source>
        <dbReference type="Proteomes" id="UP001155483"/>
    </source>
</evidence>
<keyword evidence="6" id="KW-0802">TPR repeat</keyword>
<dbReference type="RefSeq" id="WP_279297399.1">
    <property type="nucleotide sequence ID" value="NZ_JAOTIF010000008.1"/>
</dbReference>
<dbReference type="PANTHER" id="PTHR24421">
    <property type="entry name" value="NITRATE/NITRITE SENSOR PROTEIN NARX-RELATED"/>
    <property type="match status" value="1"/>
</dbReference>
<organism evidence="10 11">
    <name type="scientific">Paraflavisolibacter caeni</name>
    <dbReference type="NCBI Taxonomy" id="2982496"/>
    <lineage>
        <taxon>Bacteria</taxon>
        <taxon>Pseudomonadati</taxon>
        <taxon>Bacteroidota</taxon>
        <taxon>Chitinophagia</taxon>
        <taxon>Chitinophagales</taxon>
        <taxon>Chitinophagaceae</taxon>
        <taxon>Paraflavisolibacter</taxon>
    </lineage>
</organism>
<feature type="signal peptide" evidence="8">
    <location>
        <begin position="1"/>
        <end position="19"/>
    </location>
</feature>
<accession>A0A9X2XVU6</accession>
<dbReference type="Gene3D" id="3.30.565.10">
    <property type="entry name" value="Histidine kinase-like ATPase, C-terminal domain"/>
    <property type="match status" value="1"/>
</dbReference>
<comment type="catalytic activity">
    <reaction evidence="1">
        <text>ATP + protein L-histidine = ADP + protein N-phospho-L-histidine.</text>
        <dbReference type="EC" id="2.7.13.3"/>
    </reaction>
</comment>
<keyword evidence="4" id="KW-0418">Kinase</keyword>
<keyword evidence="7" id="KW-0812">Transmembrane</keyword>
<keyword evidence="7" id="KW-1133">Transmembrane helix</keyword>
<keyword evidence="11" id="KW-1185">Reference proteome</keyword>
<evidence type="ECO:0000256" key="5">
    <source>
        <dbReference type="ARBA" id="ARBA00023012"/>
    </source>
</evidence>
<reference evidence="10" key="2">
    <citation type="submission" date="2023-04" db="EMBL/GenBank/DDBJ databases">
        <title>Paracnuella aquatica gen. nov., sp. nov., a member of the family Chitinophagaceae isolated from a hot spring.</title>
        <authorList>
            <person name="Wang C."/>
        </authorList>
    </citation>
    <scope>NUCLEOTIDE SEQUENCE</scope>
    <source>
        <strain evidence="10">LB-8</strain>
    </source>
</reference>
<reference evidence="10" key="1">
    <citation type="submission" date="2022-09" db="EMBL/GenBank/DDBJ databases">
        <authorList>
            <person name="Yuan C."/>
            <person name="Ke Z."/>
        </authorList>
    </citation>
    <scope>NUCLEOTIDE SEQUENCE</scope>
    <source>
        <strain evidence="10">LB-8</strain>
    </source>
</reference>
<sequence>MRKLIAILSILSSVFILKAQSQTIDSLQRVLKITTVDTTRVFTLLRICLEYYYVVPDSAMLFAQQAYHLAEEKEFPLGAAQSLAIIGDLFFEKGNYVKALETHVKALEIYERIKSPLGMAACYNNMAMVYQEQEDDRNAVRYYLKAKDIFQAKNKKDDLVKTFINLGFNYEKMNLLDSALFYQNKAYELGLQVKNTGDIAAALVNLGDIHHRLHQDEVALDHYRRSIPLALQENDKQLQAKAKYGIARIYKDADATDSAILYAKQSLASAVDCSFSKGVVNAADLLSHLYESQNRMDSAYWYFKKSVSTKDTLFNSEIVRKVQIINQNEQLREQEKRAALQRYRNNLIKYAILGGVLILLIATGFWLRVNQLKREQMIRTKLSKDLHDDLGSTLNSIKVYTNLALIKKEDVHLLKIKESTQEAISGVRDIMWVLDDRKDVISDLLQRIRQFAVPLCEANDIKYIQQIPEEVLYYKLDQEEKRSLYLIVKEAINNTVKYAKASEVHLTMELYLKGKLCIQIKDNGQGFDVTEPGEGNGLKNMKYRAERIGYYFNINAVIGQGTIIELKKH</sequence>
<feature type="repeat" description="TPR" evidence="6">
    <location>
        <begin position="80"/>
        <end position="113"/>
    </location>
</feature>
<evidence type="ECO:0000256" key="2">
    <source>
        <dbReference type="ARBA" id="ARBA00012438"/>
    </source>
</evidence>
<dbReference type="GO" id="GO:0000160">
    <property type="term" value="P:phosphorelay signal transduction system"/>
    <property type="evidence" value="ECO:0007669"/>
    <property type="project" value="UniProtKB-KW"/>
</dbReference>
<evidence type="ECO:0000256" key="1">
    <source>
        <dbReference type="ARBA" id="ARBA00000085"/>
    </source>
</evidence>
<evidence type="ECO:0000313" key="10">
    <source>
        <dbReference type="EMBL" id="MCU7549960.1"/>
    </source>
</evidence>
<feature type="transmembrane region" description="Helical" evidence="7">
    <location>
        <begin position="347"/>
        <end position="369"/>
    </location>
</feature>